<evidence type="ECO:0000259" key="11">
    <source>
        <dbReference type="Pfam" id="PF02096"/>
    </source>
</evidence>
<evidence type="ECO:0000256" key="10">
    <source>
        <dbReference type="SAM" id="Phobius"/>
    </source>
</evidence>
<keyword evidence="4 9" id="KW-0812">Transmembrane</keyword>
<feature type="transmembrane region" description="Helical" evidence="10">
    <location>
        <begin position="30"/>
        <end position="47"/>
    </location>
</feature>
<dbReference type="AlphaFoldDB" id="A0A554LPU7"/>
<keyword evidence="6 10" id="KW-1133">Transmembrane helix</keyword>
<dbReference type="InterPro" id="IPR047196">
    <property type="entry name" value="YidC_ALB_C"/>
</dbReference>
<sequence>MSALFSIFVSQPILNTLVFLYNIIPGHDFGIAIILTTIILKSVLLPLSKKQIESQKKLQDLQPQIKELQEKNKNDKEKQTKELMQFYKDNKVNPFGGCLPLIVQLIFLIAIYRIIIQISASGFIINGQNLYSFVANPGNINHLFIGLVDLTKPNIILAVLAAAAQFWQTKMLMQKQPISPAKDGAPDFAQMMSKQMLFLGPIMTLFIGIKFAAGLALYWLVSTLFAVFQQLYIFKKK</sequence>
<dbReference type="PANTHER" id="PTHR12428:SF65">
    <property type="entry name" value="CYTOCHROME C OXIDASE ASSEMBLY PROTEIN COX18, MITOCHONDRIAL"/>
    <property type="match status" value="1"/>
</dbReference>
<organism evidence="12 13">
    <name type="scientific">Candidatus Berkelbacteria bacterium Athens1014_28</name>
    <dbReference type="NCBI Taxonomy" id="2017145"/>
    <lineage>
        <taxon>Bacteria</taxon>
        <taxon>Candidatus Berkelbacteria</taxon>
    </lineage>
</organism>
<evidence type="ECO:0000256" key="2">
    <source>
        <dbReference type="ARBA" id="ARBA00022448"/>
    </source>
</evidence>
<dbReference type="Proteomes" id="UP000316495">
    <property type="component" value="Unassembled WGS sequence"/>
</dbReference>
<protein>
    <recommendedName>
        <fullName evidence="11">Membrane insertase YidC/Oxa/ALB C-terminal domain-containing protein</fullName>
    </recommendedName>
</protein>
<evidence type="ECO:0000256" key="8">
    <source>
        <dbReference type="ARBA" id="ARBA00023186"/>
    </source>
</evidence>
<dbReference type="PANTHER" id="PTHR12428">
    <property type="entry name" value="OXA1"/>
    <property type="match status" value="1"/>
</dbReference>
<dbReference type="GO" id="GO:0051205">
    <property type="term" value="P:protein insertion into membrane"/>
    <property type="evidence" value="ECO:0007669"/>
    <property type="project" value="TreeGrafter"/>
</dbReference>
<keyword evidence="7 10" id="KW-0472">Membrane</keyword>
<feature type="transmembrane region" description="Helical" evidence="10">
    <location>
        <begin position="98"/>
        <end position="124"/>
    </location>
</feature>
<comment type="similarity">
    <text evidence="9">Belongs to the OXA1/ALB3/YidC family.</text>
</comment>
<feature type="transmembrane region" description="Helical" evidence="10">
    <location>
        <begin position="188"/>
        <end position="209"/>
    </location>
</feature>
<dbReference type="InterPro" id="IPR001708">
    <property type="entry name" value="YidC/ALB3/OXA1/COX18"/>
</dbReference>
<evidence type="ECO:0000256" key="6">
    <source>
        <dbReference type="ARBA" id="ARBA00022989"/>
    </source>
</evidence>
<evidence type="ECO:0000313" key="12">
    <source>
        <dbReference type="EMBL" id="TSC94896.1"/>
    </source>
</evidence>
<dbReference type="GO" id="GO:0032977">
    <property type="term" value="F:membrane insertase activity"/>
    <property type="evidence" value="ECO:0007669"/>
    <property type="project" value="InterPro"/>
</dbReference>
<feature type="domain" description="Membrane insertase YidC/Oxa/ALB C-terminal" evidence="11">
    <location>
        <begin position="29"/>
        <end position="234"/>
    </location>
</feature>
<gene>
    <name evidence="12" type="ORF">Athens101428_102</name>
</gene>
<dbReference type="EMBL" id="VMGN01000004">
    <property type="protein sequence ID" value="TSC94896.1"/>
    <property type="molecule type" value="Genomic_DNA"/>
</dbReference>
<evidence type="ECO:0000256" key="9">
    <source>
        <dbReference type="RuleBase" id="RU003945"/>
    </source>
</evidence>
<comment type="caution">
    <text evidence="12">The sequence shown here is derived from an EMBL/GenBank/DDBJ whole genome shotgun (WGS) entry which is preliminary data.</text>
</comment>
<dbReference type="GO" id="GO:0005886">
    <property type="term" value="C:plasma membrane"/>
    <property type="evidence" value="ECO:0007669"/>
    <property type="project" value="UniProtKB-SubCell"/>
</dbReference>
<evidence type="ECO:0000256" key="4">
    <source>
        <dbReference type="ARBA" id="ARBA00022692"/>
    </source>
</evidence>
<dbReference type="Pfam" id="PF02096">
    <property type="entry name" value="60KD_IMP"/>
    <property type="match status" value="1"/>
</dbReference>
<dbReference type="NCBIfam" id="TIGR03592">
    <property type="entry name" value="yidC_oxa1_cterm"/>
    <property type="match status" value="1"/>
</dbReference>
<dbReference type="CDD" id="cd20070">
    <property type="entry name" value="5TM_YidC_Alb3"/>
    <property type="match status" value="1"/>
</dbReference>
<keyword evidence="3" id="KW-1003">Cell membrane</keyword>
<dbReference type="GO" id="GO:0015031">
    <property type="term" value="P:protein transport"/>
    <property type="evidence" value="ECO:0007669"/>
    <property type="project" value="UniProtKB-KW"/>
</dbReference>
<evidence type="ECO:0000256" key="7">
    <source>
        <dbReference type="ARBA" id="ARBA00023136"/>
    </source>
</evidence>
<evidence type="ECO:0000313" key="13">
    <source>
        <dbReference type="Proteomes" id="UP000316495"/>
    </source>
</evidence>
<evidence type="ECO:0000256" key="3">
    <source>
        <dbReference type="ARBA" id="ARBA00022475"/>
    </source>
</evidence>
<accession>A0A554LPU7</accession>
<keyword evidence="8" id="KW-0143">Chaperone</keyword>
<keyword evidence="2" id="KW-0813">Transport</keyword>
<evidence type="ECO:0000256" key="1">
    <source>
        <dbReference type="ARBA" id="ARBA00004651"/>
    </source>
</evidence>
<dbReference type="InterPro" id="IPR028055">
    <property type="entry name" value="YidC/Oxa/ALB_C"/>
</dbReference>
<comment type="subcellular location">
    <subcellularLocation>
        <location evidence="1">Cell membrane</location>
        <topology evidence="1">Multi-pass membrane protein</topology>
    </subcellularLocation>
    <subcellularLocation>
        <location evidence="9">Membrane</location>
        <topology evidence="9">Multi-pass membrane protein</topology>
    </subcellularLocation>
</comment>
<name>A0A554LPU7_9BACT</name>
<keyword evidence="5" id="KW-0653">Protein transport</keyword>
<reference evidence="12 13" key="1">
    <citation type="submission" date="2017-07" db="EMBL/GenBank/DDBJ databases">
        <title>Mechanisms for carbon and nitrogen cycling indicate functional differentiation within the Candidate Phyla Radiation.</title>
        <authorList>
            <person name="Danczak R.E."/>
            <person name="Johnston M.D."/>
            <person name="Kenah C."/>
            <person name="Slattery M."/>
            <person name="Wrighton K.C."/>
            <person name="Wilkins M.J."/>
        </authorList>
    </citation>
    <scope>NUCLEOTIDE SEQUENCE [LARGE SCALE GENOMIC DNA]</scope>
    <source>
        <strain evidence="12">Athens1014_28</strain>
    </source>
</reference>
<proteinExistence type="inferred from homology"/>
<evidence type="ECO:0000256" key="5">
    <source>
        <dbReference type="ARBA" id="ARBA00022927"/>
    </source>
</evidence>
<feature type="transmembrane region" description="Helical" evidence="10">
    <location>
        <begin position="144"/>
        <end position="167"/>
    </location>
</feature>